<keyword evidence="1" id="KW-0812">Transmembrane</keyword>
<protein>
    <recommendedName>
        <fullName evidence="3">EamA domain-containing protein</fullName>
    </recommendedName>
</protein>
<reference evidence="2" key="1">
    <citation type="journal article" date="2020" name="Nature">
        <title>Giant virus diversity and host interactions through global metagenomics.</title>
        <authorList>
            <person name="Schulz F."/>
            <person name="Roux S."/>
            <person name="Paez-Espino D."/>
            <person name="Jungbluth S."/>
            <person name="Walsh D.A."/>
            <person name="Denef V.J."/>
            <person name="McMahon K.D."/>
            <person name="Konstantinidis K.T."/>
            <person name="Eloe-Fadrosh E.A."/>
            <person name="Kyrpides N.C."/>
            <person name="Woyke T."/>
        </authorList>
    </citation>
    <scope>NUCLEOTIDE SEQUENCE</scope>
    <source>
        <strain evidence="2">GVMAG-M-3300009180-45</strain>
    </source>
</reference>
<keyword evidence="1" id="KW-1133">Transmembrane helix</keyword>
<keyword evidence="1" id="KW-0472">Membrane</keyword>
<evidence type="ECO:0000313" key="2">
    <source>
        <dbReference type="EMBL" id="QHT35575.1"/>
    </source>
</evidence>
<dbReference type="EMBL" id="MN739023">
    <property type="protein sequence ID" value="QHT35575.1"/>
    <property type="molecule type" value="Genomic_DNA"/>
</dbReference>
<accession>A0A6C0F8T7</accession>
<sequence length="130" mass="14377">MAVPKDFVDRAIKSVAWKMGRFDMLPIVFGVVMALIDISMMGTLKLVDQGKLAYAIGFPIATVLYAFEPYVFLKAMTHSNMVVTNLIWNLASNILVTLAGVLFFGESIKGLKWLAIGMSLFSLAIFSYTE</sequence>
<evidence type="ECO:0000256" key="1">
    <source>
        <dbReference type="SAM" id="Phobius"/>
    </source>
</evidence>
<dbReference type="SUPFAM" id="SSF103481">
    <property type="entry name" value="Multidrug resistance efflux transporter EmrE"/>
    <property type="match status" value="1"/>
</dbReference>
<proteinExistence type="predicted"/>
<dbReference type="InterPro" id="IPR037185">
    <property type="entry name" value="EmrE-like"/>
</dbReference>
<feature type="transmembrane region" description="Helical" evidence="1">
    <location>
        <begin position="52"/>
        <end position="73"/>
    </location>
</feature>
<dbReference type="AlphaFoldDB" id="A0A6C0F8T7"/>
<organism evidence="2">
    <name type="scientific">viral metagenome</name>
    <dbReference type="NCBI Taxonomy" id="1070528"/>
    <lineage>
        <taxon>unclassified sequences</taxon>
        <taxon>metagenomes</taxon>
        <taxon>organismal metagenomes</taxon>
    </lineage>
</organism>
<evidence type="ECO:0008006" key="3">
    <source>
        <dbReference type="Google" id="ProtNLM"/>
    </source>
</evidence>
<dbReference type="Gene3D" id="1.10.3730.20">
    <property type="match status" value="1"/>
</dbReference>
<name>A0A6C0F8T7_9ZZZZ</name>
<feature type="transmembrane region" description="Helical" evidence="1">
    <location>
        <begin position="21"/>
        <end position="40"/>
    </location>
</feature>
<feature type="transmembrane region" description="Helical" evidence="1">
    <location>
        <begin position="85"/>
        <end position="105"/>
    </location>
</feature>